<dbReference type="GO" id="GO:0043953">
    <property type="term" value="P:protein transport by the Tat complex"/>
    <property type="evidence" value="ECO:0007669"/>
    <property type="project" value="TreeGrafter"/>
</dbReference>
<feature type="transmembrane region" description="Helical" evidence="5">
    <location>
        <begin position="83"/>
        <end position="110"/>
    </location>
</feature>
<dbReference type="GO" id="GO:0065002">
    <property type="term" value="P:intracellular protein transmembrane transport"/>
    <property type="evidence" value="ECO:0007669"/>
    <property type="project" value="TreeGrafter"/>
</dbReference>
<dbReference type="Pfam" id="PF00902">
    <property type="entry name" value="TatC"/>
    <property type="match status" value="1"/>
</dbReference>
<evidence type="ECO:0000256" key="5">
    <source>
        <dbReference type="SAM" id="Phobius"/>
    </source>
</evidence>
<sequence>MSNLADSTTEIEEIDKSSAPLLEHLIELRRRLIWVAVYILVAFVVCFYFNEEIYIFLAQPFVDVSAKYGQSAKMIYTGMHEAFFVYLKISFFAAFCLTFPLISVQIWKFVAPGLYSNEKRAFLPFLIGTPILFLMGASLAYYLVIPNAWNFFMSFQLGTQTLPMDAAEAAAGVTKQQLAGVLSIELLPTVREYWSLVMLLILAFGISFQLPILLVLLARVGIVTADGLAAKRKYMVVGAFAFAAIMTPPDPVSQIGLGVPILILYEISIIFIRLTIKDKKDV</sequence>
<accession>A0A3B0SUV0</accession>
<evidence type="ECO:0000256" key="1">
    <source>
        <dbReference type="ARBA" id="ARBA00004141"/>
    </source>
</evidence>
<dbReference type="PRINTS" id="PR01840">
    <property type="entry name" value="TATCFAMILY"/>
</dbReference>
<dbReference type="PANTHER" id="PTHR30371">
    <property type="entry name" value="SEC-INDEPENDENT PROTEIN TRANSLOCASE PROTEIN TATC"/>
    <property type="match status" value="1"/>
</dbReference>
<dbReference type="InterPro" id="IPR002033">
    <property type="entry name" value="TatC"/>
</dbReference>
<comment type="subcellular location">
    <subcellularLocation>
        <location evidence="1">Membrane</location>
        <topology evidence="1">Multi-pass membrane protein</topology>
    </subcellularLocation>
</comment>
<dbReference type="PROSITE" id="PS01218">
    <property type="entry name" value="TATC"/>
    <property type="match status" value="1"/>
</dbReference>
<dbReference type="NCBIfam" id="TIGR00945">
    <property type="entry name" value="tatC"/>
    <property type="match status" value="1"/>
</dbReference>
<feature type="transmembrane region" description="Helical" evidence="5">
    <location>
        <begin position="32"/>
        <end position="50"/>
    </location>
</feature>
<evidence type="ECO:0000256" key="2">
    <source>
        <dbReference type="ARBA" id="ARBA00022692"/>
    </source>
</evidence>
<dbReference type="HAMAP" id="MF_00902">
    <property type="entry name" value="TatC"/>
    <property type="match status" value="1"/>
</dbReference>
<dbReference type="AlphaFoldDB" id="A0A3B0SUV0"/>
<evidence type="ECO:0000256" key="4">
    <source>
        <dbReference type="ARBA" id="ARBA00023136"/>
    </source>
</evidence>
<keyword evidence="2 5" id="KW-0812">Transmembrane</keyword>
<feature type="transmembrane region" description="Helical" evidence="5">
    <location>
        <begin position="122"/>
        <end position="144"/>
    </location>
</feature>
<reference evidence="6" key="1">
    <citation type="submission" date="2018-06" db="EMBL/GenBank/DDBJ databases">
        <authorList>
            <person name="Zhirakovskaya E."/>
        </authorList>
    </citation>
    <scope>NUCLEOTIDE SEQUENCE</scope>
</reference>
<dbReference type="InterPro" id="IPR019820">
    <property type="entry name" value="Sec-indep_translocase_CS"/>
</dbReference>
<keyword evidence="3 5" id="KW-1133">Transmembrane helix</keyword>
<name>A0A3B0SUV0_9ZZZZ</name>
<feature type="transmembrane region" description="Helical" evidence="5">
    <location>
        <begin position="255"/>
        <end position="276"/>
    </location>
</feature>
<gene>
    <name evidence="6" type="ORF">MNBD_ALPHA01-879</name>
</gene>
<evidence type="ECO:0000256" key="3">
    <source>
        <dbReference type="ARBA" id="ARBA00022989"/>
    </source>
</evidence>
<dbReference type="GO" id="GO:0009977">
    <property type="term" value="F:proton motive force dependent protein transmembrane transporter activity"/>
    <property type="evidence" value="ECO:0007669"/>
    <property type="project" value="TreeGrafter"/>
</dbReference>
<dbReference type="PANTHER" id="PTHR30371:SF0">
    <property type="entry name" value="SEC-INDEPENDENT PROTEIN TRANSLOCASE PROTEIN TATC, CHLOROPLASTIC-RELATED"/>
    <property type="match status" value="1"/>
</dbReference>
<organism evidence="6">
    <name type="scientific">hydrothermal vent metagenome</name>
    <dbReference type="NCBI Taxonomy" id="652676"/>
    <lineage>
        <taxon>unclassified sequences</taxon>
        <taxon>metagenomes</taxon>
        <taxon>ecological metagenomes</taxon>
    </lineage>
</organism>
<dbReference type="GO" id="GO:0033281">
    <property type="term" value="C:TAT protein transport complex"/>
    <property type="evidence" value="ECO:0007669"/>
    <property type="project" value="TreeGrafter"/>
</dbReference>
<dbReference type="EMBL" id="UOEJ01000132">
    <property type="protein sequence ID" value="VAW00284.1"/>
    <property type="molecule type" value="Genomic_DNA"/>
</dbReference>
<feature type="transmembrane region" description="Helical" evidence="5">
    <location>
        <begin position="193"/>
        <end position="222"/>
    </location>
</feature>
<protein>
    <submittedName>
        <fullName evidence="6">Twin-arginine translocation protein TatC</fullName>
    </submittedName>
</protein>
<evidence type="ECO:0000313" key="6">
    <source>
        <dbReference type="EMBL" id="VAW00284.1"/>
    </source>
</evidence>
<keyword evidence="4 5" id="KW-0472">Membrane</keyword>
<proteinExistence type="inferred from homology"/>